<sequence length="352" mass="40906">MKSLNIDNIALNILPKSYDSHVGINYTSCTSNFNYSYFYNRGISFFNFDSKHNPSIKYVHNVQEKSLEIKFDMNTHIDNIQTSVVYHPFMLHNFILVQRFINLIKTKHFSMPIAKLEIDSINGMNFFFKNKIRPFADSKNSKFLKINVENSYSSNILCSNIQFAFPSFRFSIFSNTKQSVFSMKFGPYFNILSNFSFVFDHNKFITFLPEAYITDPLKLFSSLSKKYQSILKINHEKDVLGVKFDSENKYFLLRHENHFKTEKGSMIDCGLSISYRQNSLKTGTGLRYTTEDKKWSLSLGKTENTKLNASISRLLNNDTQITGGFSIGPILTKYPSKSFCFEINFYNNDEID</sequence>
<accession>A0ABR2IR77</accession>
<protein>
    <submittedName>
        <fullName evidence="1">Uncharacterized protein</fullName>
    </submittedName>
</protein>
<keyword evidence="2" id="KW-1185">Reference proteome</keyword>
<dbReference type="Proteomes" id="UP001470230">
    <property type="component" value="Unassembled WGS sequence"/>
</dbReference>
<comment type="caution">
    <text evidence="1">The sequence shown here is derived from an EMBL/GenBank/DDBJ whole genome shotgun (WGS) entry which is preliminary data.</text>
</comment>
<dbReference type="EMBL" id="JAPFFF010000015">
    <property type="protein sequence ID" value="KAK8867001.1"/>
    <property type="molecule type" value="Genomic_DNA"/>
</dbReference>
<name>A0ABR2IR77_9EUKA</name>
<proteinExistence type="predicted"/>
<evidence type="ECO:0000313" key="2">
    <source>
        <dbReference type="Proteomes" id="UP001470230"/>
    </source>
</evidence>
<evidence type="ECO:0000313" key="1">
    <source>
        <dbReference type="EMBL" id="KAK8867001.1"/>
    </source>
</evidence>
<reference evidence="1 2" key="1">
    <citation type="submission" date="2024-04" db="EMBL/GenBank/DDBJ databases">
        <title>Tritrichomonas musculus Genome.</title>
        <authorList>
            <person name="Alves-Ferreira E."/>
            <person name="Grigg M."/>
            <person name="Lorenzi H."/>
            <person name="Galac M."/>
        </authorList>
    </citation>
    <scope>NUCLEOTIDE SEQUENCE [LARGE SCALE GENOMIC DNA]</scope>
    <source>
        <strain evidence="1 2">EAF2021</strain>
    </source>
</reference>
<organism evidence="1 2">
    <name type="scientific">Tritrichomonas musculus</name>
    <dbReference type="NCBI Taxonomy" id="1915356"/>
    <lineage>
        <taxon>Eukaryota</taxon>
        <taxon>Metamonada</taxon>
        <taxon>Parabasalia</taxon>
        <taxon>Tritrichomonadida</taxon>
        <taxon>Tritrichomonadidae</taxon>
        <taxon>Tritrichomonas</taxon>
    </lineage>
</organism>
<gene>
    <name evidence="1" type="ORF">M9Y10_009970</name>
</gene>